<accession>F0ZER5</accession>
<proteinExistence type="predicted"/>
<gene>
    <name evidence="2" type="ORF">DICPUDRAFT_149823</name>
</gene>
<protein>
    <submittedName>
        <fullName evidence="2">Uncharacterized protein</fullName>
    </submittedName>
</protein>
<dbReference type="InParanoid" id="F0ZER5"/>
<evidence type="ECO:0000313" key="2">
    <source>
        <dbReference type="EMBL" id="EGC37586.1"/>
    </source>
</evidence>
<dbReference type="RefSeq" id="XP_003285912.1">
    <property type="nucleotide sequence ID" value="XM_003285864.1"/>
</dbReference>
<evidence type="ECO:0000313" key="3">
    <source>
        <dbReference type="Proteomes" id="UP000001064"/>
    </source>
</evidence>
<dbReference type="EMBL" id="GL870996">
    <property type="protein sequence ID" value="EGC37586.1"/>
    <property type="molecule type" value="Genomic_DNA"/>
</dbReference>
<dbReference type="VEuPathDB" id="AmoebaDB:DICPUDRAFT_149823"/>
<feature type="compositionally biased region" description="Basic and acidic residues" evidence="1">
    <location>
        <begin position="1"/>
        <end position="10"/>
    </location>
</feature>
<feature type="compositionally biased region" description="Low complexity" evidence="1">
    <location>
        <begin position="14"/>
        <end position="27"/>
    </location>
</feature>
<sequence>MGKNKQKESRVAINNHNDNDSNNSGNKGYDDCNNNNIILIKDVRDTLDI</sequence>
<dbReference type="GeneID" id="10499556"/>
<reference evidence="3" key="1">
    <citation type="journal article" date="2011" name="Genome Biol.">
        <title>Comparative genomics of the social amoebae Dictyostelium discoideum and Dictyostelium purpureum.</title>
        <authorList>
            <consortium name="US DOE Joint Genome Institute (JGI-PGF)"/>
            <person name="Sucgang R."/>
            <person name="Kuo A."/>
            <person name="Tian X."/>
            <person name="Salerno W."/>
            <person name="Parikh A."/>
            <person name="Feasley C.L."/>
            <person name="Dalin E."/>
            <person name="Tu H."/>
            <person name="Huang E."/>
            <person name="Barry K."/>
            <person name="Lindquist E."/>
            <person name="Shapiro H."/>
            <person name="Bruce D."/>
            <person name="Schmutz J."/>
            <person name="Salamov A."/>
            <person name="Fey P."/>
            <person name="Gaudet P."/>
            <person name="Anjard C."/>
            <person name="Babu M.M."/>
            <person name="Basu S."/>
            <person name="Bushmanova Y."/>
            <person name="van der Wel H."/>
            <person name="Katoh-Kurasawa M."/>
            <person name="Dinh C."/>
            <person name="Coutinho P.M."/>
            <person name="Saito T."/>
            <person name="Elias M."/>
            <person name="Schaap P."/>
            <person name="Kay R.R."/>
            <person name="Henrissat B."/>
            <person name="Eichinger L."/>
            <person name="Rivero F."/>
            <person name="Putnam N.H."/>
            <person name="West C.M."/>
            <person name="Loomis W.F."/>
            <person name="Chisholm R.L."/>
            <person name="Shaulsky G."/>
            <person name="Strassmann J.E."/>
            <person name="Queller D.C."/>
            <person name="Kuspa A."/>
            <person name="Grigoriev I.V."/>
        </authorList>
    </citation>
    <scope>NUCLEOTIDE SEQUENCE [LARGE SCALE GENOMIC DNA]</scope>
    <source>
        <strain evidence="3">QSDP1</strain>
    </source>
</reference>
<dbReference type="Proteomes" id="UP000001064">
    <property type="component" value="Unassembled WGS sequence"/>
</dbReference>
<organism evidence="2 3">
    <name type="scientific">Dictyostelium purpureum</name>
    <name type="common">Slime mold</name>
    <dbReference type="NCBI Taxonomy" id="5786"/>
    <lineage>
        <taxon>Eukaryota</taxon>
        <taxon>Amoebozoa</taxon>
        <taxon>Evosea</taxon>
        <taxon>Eumycetozoa</taxon>
        <taxon>Dictyostelia</taxon>
        <taxon>Dictyosteliales</taxon>
        <taxon>Dictyosteliaceae</taxon>
        <taxon>Dictyostelium</taxon>
    </lineage>
</organism>
<name>F0ZER5_DICPU</name>
<dbReference type="KEGG" id="dpp:DICPUDRAFT_149823"/>
<feature type="region of interest" description="Disordered" evidence="1">
    <location>
        <begin position="1"/>
        <end position="34"/>
    </location>
</feature>
<dbReference type="AlphaFoldDB" id="F0ZER5"/>
<keyword evidence="3" id="KW-1185">Reference proteome</keyword>
<evidence type="ECO:0000256" key="1">
    <source>
        <dbReference type="SAM" id="MobiDB-lite"/>
    </source>
</evidence>